<organism evidence="3 4">
    <name type="scientific">Salinibacterium amurskyense</name>
    <dbReference type="NCBI Taxonomy" id="205941"/>
    <lineage>
        <taxon>Bacteria</taxon>
        <taxon>Bacillati</taxon>
        <taxon>Actinomycetota</taxon>
        <taxon>Actinomycetes</taxon>
        <taxon>Micrococcales</taxon>
        <taxon>Microbacteriaceae</taxon>
        <taxon>Salinibacterium</taxon>
    </lineage>
</organism>
<feature type="transmembrane region" description="Helical" evidence="1">
    <location>
        <begin position="51"/>
        <end position="73"/>
    </location>
</feature>
<feature type="transmembrane region" description="Helical" evidence="1">
    <location>
        <begin position="12"/>
        <end position="30"/>
    </location>
</feature>
<dbReference type="Pfam" id="PF13828">
    <property type="entry name" value="DUF4190"/>
    <property type="match status" value="1"/>
</dbReference>
<keyword evidence="1" id="KW-1133">Transmembrane helix</keyword>
<evidence type="ECO:0000313" key="3">
    <source>
        <dbReference type="EMBL" id="PJJ78687.1"/>
    </source>
</evidence>
<keyword evidence="4" id="KW-1185">Reference proteome</keyword>
<feature type="domain" description="DUF4190" evidence="2">
    <location>
        <begin position="13"/>
        <end position="65"/>
    </location>
</feature>
<dbReference type="OrthoDB" id="5074441at2"/>
<dbReference type="AlphaFoldDB" id="A0A2M9D3D0"/>
<dbReference type="RefSeq" id="WP_100389710.1">
    <property type="nucleotide sequence ID" value="NZ_BMZU01000003.1"/>
</dbReference>
<dbReference type="EMBL" id="PGFH01000002">
    <property type="protein sequence ID" value="PJJ78687.1"/>
    <property type="molecule type" value="Genomic_DNA"/>
</dbReference>
<accession>A0A2M9D3D0</accession>
<sequence length="85" mass="8815">MTTNPVPRTNTLALIGFIAAFMIPIVGVVLGAMGRKQITSSGESGRGLARAAIIIGIAGTLFQVVFFAVWLFFVTTAMSQGGILG</sequence>
<evidence type="ECO:0000259" key="2">
    <source>
        <dbReference type="Pfam" id="PF13828"/>
    </source>
</evidence>
<evidence type="ECO:0000256" key="1">
    <source>
        <dbReference type="SAM" id="Phobius"/>
    </source>
</evidence>
<reference evidence="3 4" key="1">
    <citation type="submission" date="2017-11" db="EMBL/GenBank/DDBJ databases">
        <title>Genomic Encyclopedia of Archaeal and Bacterial Type Strains, Phase II (KMG-II): From Individual Species to Whole Genera.</title>
        <authorList>
            <person name="Goeker M."/>
        </authorList>
    </citation>
    <scope>NUCLEOTIDE SEQUENCE [LARGE SCALE GENOMIC DNA]</scope>
    <source>
        <strain evidence="3 4">DSM 16400</strain>
    </source>
</reference>
<dbReference type="InterPro" id="IPR025241">
    <property type="entry name" value="DUF4190"/>
</dbReference>
<comment type="caution">
    <text evidence="3">The sequence shown here is derived from an EMBL/GenBank/DDBJ whole genome shotgun (WGS) entry which is preliminary data.</text>
</comment>
<keyword evidence="1" id="KW-0472">Membrane</keyword>
<name>A0A2M9D3D0_9MICO</name>
<proteinExistence type="predicted"/>
<keyword evidence="1" id="KW-0812">Transmembrane</keyword>
<gene>
    <name evidence="3" type="ORF">CLV85_2265</name>
</gene>
<protein>
    <submittedName>
        <fullName evidence="3">Uncharacterized protein DUF4190</fullName>
    </submittedName>
</protein>
<evidence type="ECO:0000313" key="4">
    <source>
        <dbReference type="Proteomes" id="UP000231742"/>
    </source>
</evidence>
<dbReference type="Proteomes" id="UP000231742">
    <property type="component" value="Unassembled WGS sequence"/>
</dbReference>